<dbReference type="NCBIfam" id="NF004847">
    <property type="entry name" value="PRK06198.1"/>
    <property type="match status" value="1"/>
</dbReference>
<dbReference type="OrthoDB" id="1393670at2759"/>
<dbReference type="InterPro" id="IPR002347">
    <property type="entry name" value="SDR_fam"/>
</dbReference>
<evidence type="ECO:0000313" key="4">
    <source>
        <dbReference type="Proteomes" id="UP000693970"/>
    </source>
</evidence>
<gene>
    <name evidence="2" type="ORF">IV203_017732</name>
    <name evidence="3" type="ORF">IV203_025952</name>
</gene>
<evidence type="ECO:0000259" key="1">
    <source>
        <dbReference type="SMART" id="SM00822"/>
    </source>
</evidence>
<feature type="domain" description="Ketoreductase" evidence="1">
    <location>
        <begin position="23"/>
        <end position="212"/>
    </location>
</feature>
<dbReference type="SMART" id="SM00822">
    <property type="entry name" value="PKS_KR"/>
    <property type="match status" value="1"/>
</dbReference>
<keyword evidence="4" id="KW-1185">Reference proteome</keyword>
<organism evidence="2 4">
    <name type="scientific">Nitzschia inconspicua</name>
    <dbReference type="NCBI Taxonomy" id="303405"/>
    <lineage>
        <taxon>Eukaryota</taxon>
        <taxon>Sar</taxon>
        <taxon>Stramenopiles</taxon>
        <taxon>Ochrophyta</taxon>
        <taxon>Bacillariophyta</taxon>
        <taxon>Bacillariophyceae</taxon>
        <taxon>Bacillariophycidae</taxon>
        <taxon>Bacillariales</taxon>
        <taxon>Bacillariaceae</taxon>
        <taxon>Nitzschia</taxon>
    </lineage>
</organism>
<name>A0A9K3P8Q0_9STRA</name>
<dbReference type="EMBL" id="JAGRRH010000071">
    <property type="protein sequence ID" value="KAG7337855.1"/>
    <property type="molecule type" value="Genomic_DNA"/>
</dbReference>
<evidence type="ECO:0000313" key="2">
    <source>
        <dbReference type="EMBL" id="KAG7337855.1"/>
    </source>
</evidence>
<sequence>MADNDSSTISSIDTFSLASLTGKIAVVTGSTQGLGEATVRLFRQRGCKGIVVTGRNQKRGEALAQELASEQCQVVFVQADLANLEDCRRIIQTADDSFGTLHILVNAAATTDRGSIWDTTPEDYDRIMAVNTRAPYFLMQDAIRIMERDNIAGSIVNISSTASYGSMPMISAYGISKGALNVATKNIAYSVAWSKIRVNALAIGWMDTPTEDEIQRRLHTDGQDWKEQAEANQPFGRLLKTDEVARAIAFCASDESGMMTGCVIDFDQSIFGAGPQPVPPRKEEWARASGMSFSFPENNK</sequence>
<reference evidence="2" key="1">
    <citation type="journal article" date="2021" name="Sci. Rep.">
        <title>Diploid genomic architecture of Nitzschia inconspicua, an elite biomass production diatom.</title>
        <authorList>
            <person name="Oliver A."/>
            <person name="Podell S."/>
            <person name="Pinowska A."/>
            <person name="Traller J.C."/>
            <person name="Smith S.R."/>
            <person name="McClure R."/>
            <person name="Beliaev A."/>
            <person name="Bohutskyi P."/>
            <person name="Hill E.A."/>
            <person name="Rabines A."/>
            <person name="Zheng H."/>
            <person name="Allen L.Z."/>
            <person name="Kuo A."/>
            <person name="Grigoriev I.V."/>
            <person name="Allen A.E."/>
            <person name="Hazlebeck D."/>
            <person name="Allen E.E."/>
        </authorList>
    </citation>
    <scope>NUCLEOTIDE SEQUENCE</scope>
    <source>
        <strain evidence="2">Hildebrandi</strain>
    </source>
</reference>
<dbReference type="Pfam" id="PF13561">
    <property type="entry name" value="adh_short_C2"/>
    <property type="match status" value="1"/>
</dbReference>
<dbReference type="EMBL" id="JAGRRH010000012">
    <property type="protein sequence ID" value="KAG7362286.1"/>
    <property type="molecule type" value="Genomic_DNA"/>
</dbReference>
<dbReference type="AlphaFoldDB" id="A0A9K3P8Q0"/>
<dbReference type="FunFam" id="3.40.50.720:FF:000084">
    <property type="entry name" value="Short-chain dehydrogenase reductase"/>
    <property type="match status" value="1"/>
</dbReference>
<dbReference type="Proteomes" id="UP000693970">
    <property type="component" value="Unassembled WGS sequence"/>
</dbReference>
<proteinExistence type="predicted"/>
<dbReference type="PANTHER" id="PTHR43975:SF2">
    <property type="entry name" value="EG:BACR7A4.14 PROTEIN-RELATED"/>
    <property type="match status" value="1"/>
</dbReference>
<protein>
    <submittedName>
        <fullName evidence="2">Enoyl-acyl carrier protein reductase</fullName>
    </submittedName>
</protein>
<evidence type="ECO:0000313" key="3">
    <source>
        <dbReference type="EMBL" id="KAG7362286.1"/>
    </source>
</evidence>
<dbReference type="PANTHER" id="PTHR43975">
    <property type="entry name" value="ZGC:101858"/>
    <property type="match status" value="1"/>
</dbReference>
<dbReference type="InterPro" id="IPR057326">
    <property type="entry name" value="KR_dom"/>
</dbReference>
<comment type="caution">
    <text evidence="2">The sequence shown here is derived from an EMBL/GenBank/DDBJ whole genome shotgun (WGS) entry which is preliminary data.</text>
</comment>
<accession>A0A9K3P8Q0</accession>
<dbReference type="CDD" id="cd05233">
    <property type="entry name" value="SDR_c"/>
    <property type="match status" value="1"/>
</dbReference>
<reference evidence="2" key="2">
    <citation type="submission" date="2021-04" db="EMBL/GenBank/DDBJ databases">
        <authorList>
            <person name="Podell S."/>
        </authorList>
    </citation>
    <scope>NUCLEOTIDE SEQUENCE</scope>
    <source>
        <strain evidence="2">Hildebrandi</strain>
    </source>
</reference>